<dbReference type="GO" id="GO:0016020">
    <property type="term" value="C:membrane"/>
    <property type="evidence" value="ECO:0007669"/>
    <property type="project" value="UniProtKB-SubCell"/>
</dbReference>
<evidence type="ECO:0000313" key="7">
    <source>
        <dbReference type="EMBL" id="JAD02053.1"/>
    </source>
</evidence>
<feature type="transmembrane region" description="Helical" evidence="5">
    <location>
        <begin position="321"/>
        <end position="339"/>
    </location>
</feature>
<dbReference type="Pfam" id="PF00916">
    <property type="entry name" value="Sulfate_transp"/>
    <property type="match status" value="1"/>
</dbReference>
<feature type="transmembrane region" description="Helical" evidence="5">
    <location>
        <begin position="211"/>
        <end position="236"/>
    </location>
</feature>
<keyword evidence="2 5" id="KW-0812">Transmembrane</keyword>
<name>A0A0A1XT01_ZEUCU</name>
<dbReference type="GeneID" id="105210402"/>
<feature type="domain" description="SLC26A/SulP transporter" evidence="6">
    <location>
        <begin position="27"/>
        <end position="415"/>
    </location>
</feature>
<dbReference type="InterPro" id="IPR036513">
    <property type="entry name" value="STAS_dom_sf"/>
</dbReference>
<keyword evidence="3 5" id="KW-1133">Transmembrane helix</keyword>
<reference evidence="9" key="1">
    <citation type="submission" date="2014-11" db="EMBL/GenBank/DDBJ databases">
        <authorList>
            <person name="Geib S."/>
        </authorList>
    </citation>
    <scope>NUCLEOTIDE SEQUENCE</scope>
</reference>
<dbReference type="Gene3D" id="3.30.750.24">
    <property type="entry name" value="STAS domain"/>
    <property type="match status" value="1"/>
</dbReference>
<sequence length="609" mass="64485">MKPVDVAYRLLPGIKWLHGYTAQDAVADLIAGITVGLTVLPQGLAYATLAGLEPQYGLYSAFVGGIVYAFLGSCRQVTIGPTALLALMTSRHTGFGLNSGPAYAILLCLISGLVEFLMAVLRLGALVDLISLPVTVGFTSATAVIIGTSQLKGLLGIRGGGGGSGFMQTMQSVFTNLDKIRYGDFTLGIVAITILLLLRKLKDVKIPGRRILSGTLWVIATGRNALVVLVASVLAYNTCDTHESCPFVLTGKVKSGFPDVELPKFHTTIQGSNGTAVEQDYKDMLKELGPSMIILPVIAVLGNVAISKAFSSAGISPTRELVALSLSNVVGSFFSSMPVTGSFSRSAVNHASGVRTPIGGFYTSALVLLALGLLAPYFQYIPKAALSAVIISAVIFMIEFEVVKPLWRCSRRELLPGAITFVVSLAIGVELGLLLGVGVDVGYLVYRAARPALTVSKLRTTNGTEYILMRPNHSSLYFPAIEWVRTGISKAVIMHGTAPVVLDCSNMHELDFTAARGMGALNKELASSFVPFFLLKASKEICVILKESTNCDFSTIDTPDDLEYILENTASIDDHRLQVTIPLISAQTKVNCGDTTTIDGGGGGGAGHL</sequence>
<proteinExistence type="predicted"/>
<dbReference type="EMBL" id="GBXI01012239">
    <property type="protein sequence ID" value="JAD02053.1"/>
    <property type="molecule type" value="Transcribed_RNA"/>
</dbReference>
<dbReference type="EMBL" id="GBXI01005232">
    <property type="protein sequence ID" value="JAD09060.1"/>
    <property type="molecule type" value="Transcribed_RNA"/>
</dbReference>
<reference evidence="9" key="2">
    <citation type="journal article" date="2015" name="Gigascience">
        <title>Reconstructing a comprehensive transcriptome assembly of a white-pupal translocated strain of the pest fruit fly Bactrocera cucurbitae.</title>
        <authorList>
            <person name="Sim S.B."/>
            <person name="Calla B."/>
            <person name="Hall B."/>
            <person name="DeRego T."/>
            <person name="Geib S.M."/>
        </authorList>
    </citation>
    <scope>NUCLEOTIDE SEQUENCE</scope>
</reference>
<feature type="transmembrane region" description="Helical" evidence="5">
    <location>
        <begin position="100"/>
        <end position="118"/>
    </location>
</feature>
<feature type="transmembrane region" description="Helical" evidence="5">
    <location>
        <begin position="180"/>
        <end position="199"/>
    </location>
</feature>
<evidence type="ECO:0000256" key="3">
    <source>
        <dbReference type="ARBA" id="ARBA00022989"/>
    </source>
</evidence>
<feature type="transmembrane region" description="Helical" evidence="5">
    <location>
        <begin position="385"/>
        <end position="407"/>
    </location>
</feature>
<feature type="transmembrane region" description="Helical" evidence="5">
    <location>
        <begin position="288"/>
        <end position="309"/>
    </location>
</feature>
<evidence type="ECO:0000313" key="8">
    <source>
        <dbReference type="EMBL" id="JAD09060.1"/>
    </source>
</evidence>
<dbReference type="AlphaFoldDB" id="A0A0A1XT01"/>
<evidence type="ECO:0000313" key="9">
    <source>
        <dbReference type="EMBL" id="JAD14050.1"/>
    </source>
</evidence>
<organism evidence="9">
    <name type="scientific">Zeugodacus cucurbitae</name>
    <name type="common">Melon fruit fly</name>
    <name type="synonym">Bactrocera cucurbitae</name>
    <dbReference type="NCBI Taxonomy" id="28588"/>
    <lineage>
        <taxon>Eukaryota</taxon>
        <taxon>Metazoa</taxon>
        <taxon>Ecdysozoa</taxon>
        <taxon>Arthropoda</taxon>
        <taxon>Hexapoda</taxon>
        <taxon>Insecta</taxon>
        <taxon>Pterygota</taxon>
        <taxon>Neoptera</taxon>
        <taxon>Endopterygota</taxon>
        <taxon>Diptera</taxon>
        <taxon>Brachycera</taxon>
        <taxon>Muscomorpha</taxon>
        <taxon>Tephritoidea</taxon>
        <taxon>Tephritidae</taxon>
        <taxon>Zeugodacus</taxon>
        <taxon>Zeugodacus</taxon>
    </lineage>
</organism>
<dbReference type="EMBL" id="GBXI01000242">
    <property type="protein sequence ID" value="JAD14050.1"/>
    <property type="molecule type" value="Transcribed_RNA"/>
</dbReference>
<feature type="transmembrane region" description="Helical" evidence="5">
    <location>
        <begin position="419"/>
        <end position="446"/>
    </location>
</feature>
<dbReference type="GO" id="GO:0055085">
    <property type="term" value="P:transmembrane transport"/>
    <property type="evidence" value="ECO:0007669"/>
    <property type="project" value="InterPro"/>
</dbReference>
<feature type="transmembrane region" description="Helical" evidence="5">
    <location>
        <begin position="125"/>
        <end position="146"/>
    </location>
</feature>
<dbReference type="InterPro" id="IPR001902">
    <property type="entry name" value="SLC26A/SulP_fam"/>
</dbReference>
<protein>
    <submittedName>
        <fullName evidence="9">Sodium-independent sulfate anion transporter</fullName>
    </submittedName>
</protein>
<feature type="transmembrane region" description="Helical" evidence="5">
    <location>
        <begin position="29"/>
        <end position="49"/>
    </location>
</feature>
<dbReference type="InterPro" id="IPR011547">
    <property type="entry name" value="SLC26A/SulP_dom"/>
</dbReference>
<evidence type="ECO:0000256" key="1">
    <source>
        <dbReference type="ARBA" id="ARBA00004141"/>
    </source>
</evidence>
<evidence type="ECO:0000256" key="5">
    <source>
        <dbReference type="SAM" id="Phobius"/>
    </source>
</evidence>
<evidence type="ECO:0000259" key="6">
    <source>
        <dbReference type="Pfam" id="PF00916"/>
    </source>
</evidence>
<dbReference type="PANTHER" id="PTHR11814">
    <property type="entry name" value="SULFATE TRANSPORTER"/>
    <property type="match status" value="1"/>
</dbReference>
<evidence type="ECO:0000256" key="4">
    <source>
        <dbReference type="ARBA" id="ARBA00023136"/>
    </source>
</evidence>
<gene>
    <name evidence="9" type="primary">SLC26A11_4</name>
    <name evidence="7" type="synonym">SLC26A11_2</name>
    <name evidence="8" type="synonym">SLC26A11_6</name>
    <name evidence="7" type="ORF">g.13395</name>
    <name evidence="8" type="ORF">g.13397</name>
    <name evidence="9" type="ORF">g.13398</name>
</gene>
<accession>A0A0A1XT01</accession>
<comment type="subcellular location">
    <subcellularLocation>
        <location evidence="1">Membrane</location>
        <topology evidence="1">Multi-pass membrane protein</topology>
    </subcellularLocation>
</comment>
<feature type="transmembrane region" description="Helical" evidence="5">
    <location>
        <begin position="56"/>
        <end position="80"/>
    </location>
</feature>
<feature type="transmembrane region" description="Helical" evidence="5">
    <location>
        <begin position="359"/>
        <end position="378"/>
    </location>
</feature>
<keyword evidence="4 5" id="KW-0472">Membrane</keyword>
<dbReference type="OrthoDB" id="288203at2759"/>
<evidence type="ECO:0000256" key="2">
    <source>
        <dbReference type="ARBA" id="ARBA00022692"/>
    </source>
</evidence>